<dbReference type="PANTHER" id="PTHR21346:SF10">
    <property type="entry name" value="TRANSMEMBRANE PROTEIN"/>
    <property type="match status" value="1"/>
</dbReference>
<dbReference type="PANTHER" id="PTHR21346">
    <property type="entry name" value="FUN14 DOMAIN CONTAINING"/>
    <property type="match status" value="1"/>
</dbReference>
<feature type="transmembrane region" description="Helical" evidence="6">
    <location>
        <begin position="152"/>
        <end position="172"/>
    </location>
</feature>
<evidence type="ECO:0000313" key="7">
    <source>
        <dbReference type="EMBL" id="CDO72852.1"/>
    </source>
</evidence>
<evidence type="ECO:0000256" key="4">
    <source>
        <dbReference type="ARBA" id="ARBA00022989"/>
    </source>
</evidence>
<dbReference type="AlphaFoldDB" id="A0A060SEF2"/>
<dbReference type="OMA" id="FYELTFG"/>
<evidence type="ECO:0000256" key="6">
    <source>
        <dbReference type="SAM" id="Phobius"/>
    </source>
</evidence>
<keyword evidence="4 6" id="KW-1133">Transmembrane helix</keyword>
<comment type="subcellular location">
    <subcellularLocation>
        <location evidence="1">Membrane</location>
    </subcellularLocation>
</comment>
<feature type="transmembrane region" description="Helical" evidence="6">
    <location>
        <begin position="125"/>
        <end position="145"/>
    </location>
</feature>
<evidence type="ECO:0000256" key="2">
    <source>
        <dbReference type="ARBA" id="ARBA00009160"/>
    </source>
</evidence>
<comment type="similarity">
    <text evidence="2">Belongs to the FUN14 family.</text>
</comment>
<keyword evidence="8" id="KW-1185">Reference proteome</keyword>
<dbReference type="EMBL" id="CCBP010000118">
    <property type="protein sequence ID" value="CDO72852.1"/>
    <property type="molecule type" value="Genomic_DNA"/>
</dbReference>
<evidence type="ECO:0000256" key="3">
    <source>
        <dbReference type="ARBA" id="ARBA00022692"/>
    </source>
</evidence>
<feature type="transmembrane region" description="Helical" evidence="6">
    <location>
        <begin position="66"/>
        <end position="88"/>
    </location>
</feature>
<evidence type="ECO:0008006" key="9">
    <source>
        <dbReference type="Google" id="ProtNLM"/>
    </source>
</evidence>
<accession>A0A060SEF2</accession>
<name>A0A060SEF2_PYCCI</name>
<keyword evidence="3 6" id="KW-0812">Transmembrane</keyword>
<dbReference type="OrthoDB" id="163794at2759"/>
<comment type="caution">
    <text evidence="7">The sequence shown here is derived from an EMBL/GenBank/DDBJ whole genome shotgun (WGS) entry which is preliminary data.</text>
</comment>
<dbReference type="Pfam" id="PF04930">
    <property type="entry name" value="FUN14"/>
    <property type="match status" value="1"/>
</dbReference>
<dbReference type="InterPro" id="IPR007014">
    <property type="entry name" value="FUN14"/>
</dbReference>
<evidence type="ECO:0000313" key="8">
    <source>
        <dbReference type="Proteomes" id="UP000029665"/>
    </source>
</evidence>
<gene>
    <name evidence="7" type="ORF">BN946_scf185002.g37</name>
</gene>
<keyword evidence="5 6" id="KW-0472">Membrane</keyword>
<organism evidence="7 8">
    <name type="scientific">Pycnoporus cinnabarinus</name>
    <name type="common">Cinnabar-red polypore</name>
    <name type="synonym">Trametes cinnabarina</name>
    <dbReference type="NCBI Taxonomy" id="5643"/>
    <lineage>
        <taxon>Eukaryota</taxon>
        <taxon>Fungi</taxon>
        <taxon>Dikarya</taxon>
        <taxon>Basidiomycota</taxon>
        <taxon>Agaricomycotina</taxon>
        <taxon>Agaricomycetes</taxon>
        <taxon>Polyporales</taxon>
        <taxon>Polyporaceae</taxon>
        <taxon>Trametes</taxon>
    </lineage>
</organism>
<dbReference type="STRING" id="5643.A0A060SEF2"/>
<reference evidence="7" key="1">
    <citation type="submission" date="2014-01" db="EMBL/GenBank/DDBJ databases">
        <title>The genome of the white-rot fungus Pycnoporus cinnabarinus: a basidiomycete model with a versatile arsenal for lignocellulosic biomass breakdown.</title>
        <authorList>
            <person name="Levasseur A."/>
            <person name="Lomascolo A."/>
            <person name="Ruiz-Duenas F.J."/>
            <person name="Uzan E."/>
            <person name="Piumi F."/>
            <person name="Kues U."/>
            <person name="Ram A.F.J."/>
            <person name="Murat C."/>
            <person name="Haon M."/>
            <person name="Benoit I."/>
            <person name="Arfi Y."/>
            <person name="Chevret D."/>
            <person name="Drula E."/>
            <person name="Kwon M.J."/>
            <person name="Gouret P."/>
            <person name="Lesage-Meessen L."/>
            <person name="Lombard V."/>
            <person name="Mariette J."/>
            <person name="Noirot C."/>
            <person name="Park J."/>
            <person name="Patyshakuliyeva A."/>
            <person name="Wieneger R.A.B."/>
            <person name="Wosten H.A.B."/>
            <person name="Martin F."/>
            <person name="Coutinho P.M."/>
            <person name="de Vries R."/>
            <person name="Martinez A.T."/>
            <person name="Klopp C."/>
            <person name="Pontarotti P."/>
            <person name="Henrissat B."/>
            <person name="Record E."/>
        </authorList>
    </citation>
    <scope>NUCLEOTIDE SEQUENCE [LARGE SCALE GENOMIC DNA]</scope>
    <source>
        <strain evidence="7">BRFM137</strain>
    </source>
</reference>
<evidence type="ECO:0000256" key="1">
    <source>
        <dbReference type="ARBA" id="ARBA00004370"/>
    </source>
</evidence>
<proteinExistence type="inferred from homology"/>
<dbReference type="HOGENOM" id="CLU_095425_0_0_1"/>
<dbReference type="GO" id="GO:0016020">
    <property type="term" value="C:membrane"/>
    <property type="evidence" value="ECO:0007669"/>
    <property type="project" value="UniProtKB-SubCell"/>
</dbReference>
<evidence type="ECO:0000256" key="5">
    <source>
        <dbReference type="ARBA" id="ARBA00023136"/>
    </source>
</evidence>
<sequence>MPLFPLPSLASRRLCKAFPKPRPVDGRFFVPKSAYGAARYQHMKIARRYDLRKHMEGEMKKTFPALFFKFGVVSVGLGLSFLAAPIIYCDTVTSQTAPPAVVPPPSQVKAAPVQPPPPPPPPSSIVSFYELTFGTVCGICAGVFVKKGAKAVAFVMGGVFVLLQYLGSLSLVRVNWNRAASRFENLFYTKDATGAKRPPNLGFLFRWIVDFLTADFQQRASFVAGFALGLRIG</sequence>
<dbReference type="Proteomes" id="UP000029665">
    <property type="component" value="Unassembled WGS sequence"/>
</dbReference>
<protein>
    <recommendedName>
        <fullName evidence="9">FUN14 protein</fullName>
    </recommendedName>
</protein>